<keyword evidence="2" id="KW-0812">Transmembrane</keyword>
<keyword evidence="3" id="KW-0732">Signal</keyword>
<feature type="signal peptide" evidence="3">
    <location>
        <begin position="1"/>
        <end position="22"/>
    </location>
</feature>
<dbReference type="RefSeq" id="WP_346785928.1">
    <property type="nucleotide sequence ID" value="NZ_JBDLBR010000005.1"/>
</dbReference>
<evidence type="ECO:0000313" key="6">
    <source>
        <dbReference type="Proteomes" id="UP001484535"/>
    </source>
</evidence>
<gene>
    <name evidence="5" type="ORF">ABDJ38_14955</name>
</gene>
<dbReference type="CDD" id="cd10150">
    <property type="entry name" value="CobN_like"/>
    <property type="match status" value="1"/>
</dbReference>
<evidence type="ECO:0000256" key="2">
    <source>
        <dbReference type="SAM" id="Phobius"/>
    </source>
</evidence>
<accession>A0ABV0D024</accession>
<organism evidence="5 6">
    <name type="scientific">Aurantiacibacter flavus</name>
    <dbReference type="NCBI Taxonomy" id="3145232"/>
    <lineage>
        <taxon>Bacteria</taxon>
        <taxon>Pseudomonadati</taxon>
        <taxon>Pseudomonadota</taxon>
        <taxon>Alphaproteobacteria</taxon>
        <taxon>Sphingomonadales</taxon>
        <taxon>Erythrobacteraceae</taxon>
        <taxon>Aurantiacibacter</taxon>
    </lineage>
</organism>
<name>A0ABV0D024_9SPHN</name>
<feature type="compositionally biased region" description="Low complexity" evidence="1">
    <location>
        <begin position="1270"/>
        <end position="1296"/>
    </location>
</feature>
<dbReference type="PANTHER" id="PTHR44119:SF4">
    <property type="entry name" value="AEROBIC COBALTOCHELATASE SUBUNIT COBN"/>
    <property type="match status" value="1"/>
</dbReference>
<protein>
    <submittedName>
        <fullName evidence="5">Cobaltochelatase subunit CobN</fullName>
    </submittedName>
</protein>
<dbReference type="EMBL" id="JBDLBR010000005">
    <property type="protein sequence ID" value="MEN7538479.1"/>
    <property type="molecule type" value="Genomic_DNA"/>
</dbReference>
<evidence type="ECO:0000256" key="1">
    <source>
        <dbReference type="SAM" id="MobiDB-lite"/>
    </source>
</evidence>
<keyword evidence="2" id="KW-1133">Transmembrane helix</keyword>
<dbReference type="PANTHER" id="PTHR44119">
    <property type="entry name" value="MAGNESIUM-CHELATASE SUBUNIT CHLH, CHLOROPLASTIC"/>
    <property type="match status" value="1"/>
</dbReference>
<proteinExistence type="predicted"/>
<keyword evidence="6" id="KW-1185">Reference proteome</keyword>
<feature type="chain" id="PRO_5045492320" evidence="3">
    <location>
        <begin position="23"/>
        <end position="1381"/>
    </location>
</feature>
<reference evidence="5 6" key="1">
    <citation type="submission" date="2024-05" db="EMBL/GenBank/DDBJ databases">
        <authorList>
            <person name="Park S."/>
        </authorList>
    </citation>
    <scope>NUCLEOTIDE SEQUENCE [LARGE SCALE GENOMIC DNA]</scope>
    <source>
        <strain evidence="5 6">DGU5</strain>
    </source>
</reference>
<feature type="domain" description="CobN/magnesium chelatase" evidence="4">
    <location>
        <begin position="751"/>
        <end position="1175"/>
    </location>
</feature>
<sequence length="1381" mass="151128">MRQLLNTIRLLWALLALPASLAAQEEAGDTPVIQLGYLFSDGQTPGTVAALRALFEERPDLKDRIEIRILTESSFADTDAAAFRENDVLVFDTMNQQMLDQFDDQNDADLLAETGRVLGVGVGIQGEGYYTELGVEWDARARAYWKHGGPSNQLGLLKLALQRAGIEGLELPEPQLSLDFGYYYPDGGTGRVFADWDAFHQWRADNGKLKPGAPRVAVGFFKANYYSGDMALIDAVIADIEAQGAEAVPIFGYPGAVAFRELLGTGEDVRADVGLGLSFQFNDAEAAKLLEEVGIPVINVISLYGRSEEDWRTSPTGLSAFEGTFNLASPELAGTVAPTVVGTKERVNDAVTGLSSVVTRPIAERVDMAVRRALNFADLSRTANADKRVAIMYYSYPPGRAGIAASYLNVAESLERIMQRLAEEGYDIGGEPPSADAILADITSRARNVGSDAPGELAELIALGGAQRVPLAQYVEWLDQLSPSLKEKMLADWGYPADSKLMTEHLGEQANLIVPALKYGNIRLMPQPSRAWGEDLEMLYHAQNLAPSHQYYAAYAWVREAFDAHAVVHVGTHGTLEWLDGRDAGLGPDDAPDAMIGDLPDAYIYNVDVVGEGLVARRRGMATLIDHMVPPFVRGELTEDLARLSELMNDHIQNESKNPELAEIYARQARDLAIELGIAKDLDLDPAAQWSDEELHRVEDYMIELRGQIIPYGLHAFGRTPAPEAVDSTVEAILSIDRSALPDAVTIFGEEMEGRILASGPRELDGLMLALAGRFVPAGKGGEPVRNPDSYPTGANFYGIDPDKIPKPAAWEMGSKLAQQMLDDHLAENGRYPEKISFVIWGDETMRHEGVLESQIFYMLGTKPVWDARGRVVDVEVIPHEELGRPRVDIVIASTAAGLFGGLTRLMDKAVQEVRVLDEPDNQVRQHYLEIKQALIESGVPEAEADQMAGVRIFDEPPGTFNLNTSDIVATSGSWDSDAGFANEYIRKMGHAYGNGYWGQPMPDVFALNLSGTEKIVHSNSTMLYGTLDNDDMFMYMGGLSSAIRSIDGADPDLVITDTRDPGNPAMIGLEQFIGREFRSRYVNGKWIRGMQAEGYAGAGAMREFVEYLWGWEATTTEIIDDSLWNQTYETYVLDSQNLGMKQWFDENSPYAYQDITARMIETIRKDYWNADEDTRATLVREYLENVAEHGVNCTSVSCGNGRMLEYVYAEAERMGVAVELREQTRAAFEAAMGRPIAEAATELAAFAVSNDAREEATRDQRRELVSRLPSPAAPVSASVAAPEAPAGRAPSEAPPVSGAEPGDATAAPASESVEPIDQPPLTGQVMSEEVRSQQPEMPEQPKLASMSLQDFILAFGLFLFALLGWNFANRRRGTGSPASA</sequence>
<comment type="caution">
    <text evidence="5">The sequence shown here is derived from an EMBL/GenBank/DDBJ whole genome shotgun (WGS) entry which is preliminary data.</text>
</comment>
<feature type="compositionally biased region" description="Basic and acidic residues" evidence="1">
    <location>
        <begin position="1255"/>
        <end position="1266"/>
    </location>
</feature>
<dbReference type="InterPro" id="IPR003672">
    <property type="entry name" value="CobN/Mg_chltase"/>
</dbReference>
<feature type="region of interest" description="Disordered" evidence="1">
    <location>
        <begin position="1255"/>
        <end position="1340"/>
    </location>
</feature>
<evidence type="ECO:0000259" key="4">
    <source>
        <dbReference type="Pfam" id="PF02514"/>
    </source>
</evidence>
<dbReference type="Proteomes" id="UP001484535">
    <property type="component" value="Unassembled WGS sequence"/>
</dbReference>
<feature type="transmembrane region" description="Helical" evidence="2">
    <location>
        <begin position="1352"/>
        <end position="1369"/>
    </location>
</feature>
<evidence type="ECO:0000313" key="5">
    <source>
        <dbReference type="EMBL" id="MEN7538479.1"/>
    </source>
</evidence>
<dbReference type="Pfam" id="PF02514">
    <property type="entry name" value="CobN-Mg_chel"/>
    <property type="match status" value="2"/>
</dbReference>
<keyword evidence="2" id="KW-0472">Membrane</keyword>
<evidence type="ECO:0000256" key="3">
    <source>
        <dbReference type="SAM" id="SignalP"/>
    </source>
</evidence>
<feature type="domain" description="CobN/magnesium chelatase" evidence="4">
    <location>
        <begin position="143"/>
        <end position="749"/>
    </location>
</feature>